<dbReference type="EMBL" id="KN716271">
    <property type="protein sequence ID" value="KJH48338.1"/>
    <property type="molecule type" value="Genomic_DNA"/>
</dbReference>
<dbReference type="AlphaFoldDB" id="A0A0D8XUQ6"/>
<dbReference type="STRING" id="29172.A0A0D8XUQ6"/>
<evidence type="ECO:0000256" key="1">
    <source>
        <dbReference type="SAM" id="Phobius"/>
    </source>
</evidence>
<sequence>MMKKQRVGVIGYGHLGEFLVSELNRLDDFQVIRIWNRTPNNERGILPLEAITVQHLRDIDLIVEVAHPAIIFQYVDVILDNCDLFVKEVTSILLIDIFLITTVILVINACQVSESYSRRRFSYKFTTSKSSNTQLLENGAKADPNDGKSWPYILPMCSIFIACHSFSFLLYFENILW</sequence>
<dbReference type="SUPFAM" id="SSF51735">
    <property type="entry name" value="NAD(P)-binding Rossmann-fold domains"/>
    <property type="match status" value="1"/>
</dbReference>
<protein>
    <submittedName>
        <fullName evidence="2">Homoserine dehydrogenase, NAD binding domain protein</fullName>
    </submittedName>
</protein>
<evidence type="ECO:0000313" key="2">
    <source>
        <dbReference type="EMBL" id="KJH48338.1"/>
    </source>
</evidence>
<dbReference type="Gene3D" id="3.40.50.720">
    <property type="entry name" value="NAD(P)-binding Rossmann-like Domain"/>
    <property type="match status" value="1"/>
</dbReference>
<organism evidence="2 3">
    <name type="scientific">Dictyocaulus viviparus</name>
    <name type="common">Bovine lungworm</name>
    <dbReference type="NCBI Taxonomy" id="29172"/>
    <lineage>
        <taxon>Eukaryota</taxon>
        <taxon>Metazoa</taxon>
        <taxon>Ecdysozoa</taxon>
        <taxon>Nematoda</taxon>
        <taxon>Chromadorea</taxon>
        <taxon>Rhabditida</taxon>
        <taxon>Rhabditina</taxon>
        <taxon>Rhabditomorpha</taxon>
        <taxon>Strongyloidea</taxon>
        <taxon>Metastrongylidae</taxon>
        <taxon>Dictyocaulus</taxon>
    </lineage>
</organism>
<reference evidence="2 3" key="1">
    <citation type="submission" date="2013-11" db="EMBL/GenBank/DDBJ databases">
        <title>Draft genome of the bovine lungworm Dictyocaulus viviparus.</title>
        <authorList>
            <person name="Mitreva M."/>
        </authorList>
    </citation>
    <scope>NUCLEOTIDE SEQUENCE [LARGE SCALE GENOMIC DNA]</scope>
    <source>
        <strain evidence="2 3">HannoverDv2000</strain>
    </source>
</reference>
<dbReference type="OrthoDB" id="4310724at2759"/>
<keyword evidence="1" id="KW-0472">Membrane</keyword>
<dbReference type="PANTHER" id="PTHR31873:SF6">
    <property type="entry name" value="ASPARTATE DEHYDROGENASE DOMAIN-CONTAINING PROTEIN"/>
    <property type="match status" value="1"/>
</dbReference>
<keyword evidence="1" id="KW-0812">Transmembrane</keyword>
<gene>
    <name evidence="2" type="ORF">DICVIV_05579</name>
</gene>
<dbReference type="InterPro" id="IPR036291">
    <property type="entry name" value="NAD(P)-bd_dom_sf"/>
</dbReference>
<reference evidence="3" key="2">
    <citation type="journal article" date="2016" name="Sci. Rep.">
        <title>Dictyocaulus viviparus genome, variome and transcriptome elucidate lungworm biology and support future intervention.</title>
        <authorList>
            <person name="McNulty S.N."/>
            <person name="Strube C."/>
            <person name="Rosa B.A."/>
            <person name="Martin J.C."/>
            <person name="Tyagi R."/>
            <person name="Choi Y.J."/>
            <person name="Wang Q."/>
            <person name="Hallsworth Pepin K."/>
            <person name="Zhang X."/>
            <person name="Ozersky P."/>
            <person name="Wilson R.K."/>
            <person name="Sternberg P.W."/>
            <person name="Gasser R.B."/>
            <person name="Mitreva M."/>
        </authorList>
    </citation>
    <scope>NUCLEOTIDE SEQUENCE [LARGE SCALE GENOMIC DNA]</scope>
    <source>
        <strain evidence="3">HannoverDv2000</strain>
    </source>
</reference>
<keyword evidence="1" id="KW-1133">Transmembrane helix</keyword>
<feature type="transmembrane region" description="Helical" evidence="1">
    <location>
        <begin position="152"/>
        <end position="172"/>
    </location>
</feature>
<accession>A0A0D8XUQ6</accession>
<proteinExistence type="predicted"/>
<evidence type="ECO:0000313" key="3">
    <source>
        <dbReference type="Proteomes" id="UP000053766"/>
    </source>
</evidence>
<name>A0A0D8XUQ6_DICVI</name>
<keyword evidence="3" id="KW-1185">Reference proteome</keyword>
<feature type="transmembrane region" description="Helical" evidence="1">
    <location>
        <begin position="89"/>
        <end position="110"/>
    </location>
</feature>
<dbReference type="Proteomes" id="UP000053766">
    <property type="component" value="Unassembled WGS sequence"/>
</dbReference>
<dbReference type="PANTHER" id="PTHR31873">
    <property type="entry name" value="L-ASPARTATE DEHYDROGENASE-RELATED"/>
    <property type="match status" value="1"/>
</dbReference>